<protein>
    <submittedName>
        <fullName evidence="2">Uncharacterized protein</fullName>
    </submittedName>
</protein>
<gene>
    <name evidence="2" type="ORF">SISNIDRAFT_460113</name>
</gene>
<name>A0A164NUX9_9AGAM</name>
<dbReference type="AlphaFoldDB" id="A0A164NUX9"/>
<sequence length="58" mass="6441">MKKNLFTNPAAHGLSMAVFGVLGYYSWKFEGHAQQVFAKRRDELLERKGKIGGLAGSE</sequence>
<evidence type="ECO:0000256" key="1">
    <source>
        <dbReference type="SAM" id="Phobius"/>
    </source>
</evidence>
<reference evidence="2 3" key="1">
    <citation type="journal article" date="2016" name="Mol. Biol. Evol.">
        <title>Comparative Genomics of Early-Diverging Mushroom-Forming Fungi Provides Insights into the Origins of Lignocellulose Decay Capabilities.</title>
        <authorList>
            <person name="Nagy L.G."/>
            <person name="Riley R."/>
            <person name="Tritt A."/>
            <person name="Adam C."/>
            <person name="Daum C."/>
            <person name="Floudas D."/>
            <person name="Sun H."/>
            <person name="Yadav J.S."/>
            <person name="Pangilinan J."/>
            <person name="Larsson K.H."/>
            <person name="Matsuura K."/>
            <person name="Barry K."/>
            <person name="Labutti K."/>
            <person name="Kuo R."/>
            <person name="Ohm R.A."/>
            <person name="Bhattacharya S.S."/>
            <person name="Shirouzu T."/>
            <person name="Yoshinaga Y."/>
            <person name="Martin F.M."/>
            <person name="Grigoriev I.V."/>
            <person name="Hibbett D.S."/>
        </authorList>
    </citation>
    <scope>NUCLEOTIDE SEQUENCE [LARGE SCALE GENOMIC DNA]</scope>
    <source>
        <strain evidence="2 3">HHB9708</strain>
    </source>
</reference>
<keyword evidence="3" id="KW-1185">Reference proteome</keyword>
<evidence type="ECO:0000313" key="2">
    <source>
        <dbReference type="EMBL" id="KZS88065.1"/>
    </source>
</evidence>
<dbReference type="EMBL" id="KV419440">
    <property type="protein sequence ID" value="KZS88065.1"/>
    <property type="molecule type" value="Genomic_DNA"/>
</dbReference>
<evidence type="ECO:0000313" key="3">
    <source>
        <dbReference type="Proteomes" id="UP000076722"/>
    </source>
</evidence>
<dbReference type="OrthoDB" id="2141050at2759"/>
<keyword evidence="1" id="KW-0472">Membrane</keyword>
<keyword evidence="1" id="KW-1133">Transmembrane helix</keyword>
<organism evidence="2 3">
    <name type="scientific">Sistotremastrum niveocremeum HHB9708</name>
    <dbReference type="NCBI Taxonomy" id="1314777"/>
    <lineage>
        <taxon>Eukaryota</taxon>
        <taxon>Fungi</taxon>
        <taxon>Dikarya</taxon>
        <taxon>Basidiomycota</taxon>
        <taxon>Agaricomycotina</taxon>
        <taxon>Agaricomycetes</taxon>
        <taxon>Sistotremastrales</taxon>
        <taxon>Sistotremastraceae</taxon>
        <taxon>Sertulicium</taxon>
        <taxon>Sertulicium niveocremeum</taxon>
    </lineage>
</organism>
<feature type="transmembrane region" description="Helical" evidence="1">
    <location>
        <begin position="6"/>
        <end position="27"/>
    </location>
</feature>
<dbReference type="STRING" id="1314777.A0A164NUX9"/>
<accession>A0A164NUX9</accession>
<dbReference type="Proteomes" id="UP000076722">
    <property type="component" value="Unassembled WGS sequence"/>
</dbReference>
<proteinExistence type="predicted"/>
<keyword evidence="1" id="KW-0812">Transmembrane</keyword>